<dbReference type="EMBL" id="JAHLQF010000006">
    <property type="protein sequence ID" value="MBU5486416.1"/>
    <property type="molecule type" value="Genomic_DNA"/>
</dbReference>
<organism evidence="1 2">
    <name type="scientific">Clostridium mobile</name>
    <dbReference type="NCBI Taxonomy" id="2841512"/>
    <lineage>
        <taxon>Bacteria</taxon>
        <taxon>Bacillati</taxon>
        <taxon>Bacillota</taxon>
        <taxon>Clostridia</taxon>
        <taxon>Eubacteriales</taxon>
        <taxon>Clostridiaceae</taxon>
        <taxon>Clostridium</taxon>
    </lineage>
</organism>
<keyword evidence="2" id="KW-1185">Reference proteome</keyword>
<comment type="caution">
    <text evidence="1">The sequence shown here is derived from an EMBL/GenBank/DDBJ whole genome shotgun (WGS) entry which is preliminary data.</text>
</comment>
<dbReference type="RefSeq" id="WP_216441021.1">
    <property type="nucleotide sequence ID" value="NZ_JAHLQF010000006.1"/>
</dbReference>
<protein>
    <submittedName>
        <fullName evidence="1">Uncharacterized protein</fullName>
    </submittedName>
</protein>
<proteinExistence type="predicted"/>
<reference evidence="1 2" key="1">
    <citation type="submission" date="2021-06" db="EMBL/GenBank/DDBJ databases">
        <authorList>
            <person name="Sun Q."/>
            <person name="Li D."/>
        </authorList>
    </citation>
    <scope>NUCLEOTIDE SEQUENCE [LARGE SCALE GENOMIC DNA]</scope>
    <source>
        <strain evidence="1 2">MSJ-11</strain>
    </source>
</reference>
<dbReference type="Proteomes" id="UP000726170">
    <property type="component" value="Unassembled WGS sequence"/>
</dbReference>
<name>A0ABS6EP40_9CLOT</name>
<evidence type="ECO:0000313" key="1">
    <source>
        <dbReference type="EMBL" id="MBU5486416.1"/>
    </source>
</evidence>
<accession>A0ABS6EP40</accession>
<evidence type="ECO:0000313" key="2">
    <source>
        <dbReference type="Proteomes" id="UP000726170"/>
    </source>
</evidence>
<sequence>MRHKLKQYEIAYKNGGIGVVNAYSIKDALKTEKRFFGDIEDIESIKRINKI</sequence>
<gene>
    <name evidence="1" type="ORF">KQI86_19125</name>
</gene>